<keyword evidence="1" id="KW-0678">Repressor</keyword>
<dbReference type="Gene3D" id="1.10.357.10">
    <property type="entry name" value="Tetracycline Repressor, domain 2"/>
    <property type="match status" value="1"/>
</dbReference>
<dbReference type="GO" id="GO:0000976">
    <property type="term" value="F:transcription cis-regulatory region binding"/>
    <property type="evidence" value="ECO:0007669"/>
    <property type="project" value="TreeGrafter"/>
</dbReference>
<dbReference type="Pfam" id="PF13977">
    <property type="entry name" value="TetR_C_6"/>
    <property type="match status" value="1"/>
</dbReference>
<protein>
    <submittedName>
        <fullName evidence="7">TetR family transcriptional regulator</fullName>
    </submittedName>
</protein>
<evidence type="ECO:0000256" key="1">
    <source>
        <dbReference type="ARBA" id="ARBA00022491"/>
    </source>
</evidence>
<keyword evidence="8" id="KW-1185">Reference proteome</keyword>
<keyword evidence="4" id="KW-0804">Transcription</keyword>
<feature type="DNA-binding region" description="H-T-H motif" evidence="5">
    <location>
        <begin position="31"/>
        <end position="50"/>
    </location>
</feature>
<reference evidence="7 8" key="1">
    <citation type="submission" date="2018-12" db="EMBL/GenBank/DDBJ databases">
        <title>Croceicoccus ponticola sp. nov., a lipolytic bacterium isolated from seawater.</title>
        <authorList>
            <person name="Yoon J.-H."/>
        </authorList>
    </citation>
    <scope>NUCLEOTIDE SEQUENCE [LARGE SCALE GENOMIC DNA]</scope>
    <source>
        <strain evidence="7 8">GM-16</strain>
    </source>
</reference>
<evidence type="ECO:0000256" key="4">
    <source>
        <dbReference type="ARBA" id="ARBA00023163"/>
    </source>
</evidence>
<dbReference type="GO" id="GO:0003700">
    <property type="term" value="F:DNA-binding transcription factor activity"/>
    <property type="evidence" value="ECO:0007669"/>
    <property type="project" value="TreeGrafter"/>
</dbReference>
<keyword evidence="2" id="KW-0805">Transcription regulation</keyword>
<dbReference type="OrthoDB" id="9809265at2"/>
<evidence type="ECO:0000256" key="2">
    <source>
        <dbReference type="ARBA" id="ARBA00023015"/>
    </source>
</evidence>
<evidence type="ECO:0000313" key="7">
    <source>
        <dbReference type="EMBL" id="RVQ66540.1"/>
    </source>
</evidence>
<dbReference type="EMBL" id="RXOL01000004">
    <property type="protein sequence ID" value="RVQ66540.1"/>
    <property type="molecule type" value="Genomic_DNA"/>
</dbReference>
<gene>
    <name evidence="7" type="ORF">EKN06_11030</name>
</gene>
<name>A0A437GWQ0_9SPHN</name>
<dbReference type="InterPro" id="IPR039538">
    <property type="entry name" value="BetI_C"/>
</dbReference>
<dbReference type="InterPro" id="IPR001647">
    <property type="entry name" value="HTH_TetR"/>
</dbReference>
<evidence type="ECO:0000256" key="3">
    <source>
        <dbReference type="ARBA" id="ARBA00023125"/>
    </source>
</evidence>
<accession>A0A437GWQ0</accession>
<evidence type="ECO:0000313" key="8">
    <source>
        <dbReference type="Proteomes" id="UP000283003"/>
    </source>
</evidence>
<dbReference type="AlphaFoldDB" id="A0A437GWQ0"/>
<dbReference type="SUPFAM" id="SSF48498">
    <property type="entry name" value="Tetracyclin repressor-like, C-terminal domain"/>
    <property type="match status" value="1"/>
</dbReference>
<comment type="caution">
    <text evidence="7">The sequence shown here is derived from an EMBL/GenBank/DDBJ whole genome shotgun (WGS) entry which is preliminary data.</text>
</comment>
<sequence>MPLIVDREERRGQVASLAFDLVADMGIEAVTFRQVAGAAGTSTAIVSNWFDNKGDLLFEVYRIANRRVMDRLEAAFAQDQALIDCLSVVLPVTEENLRTWRVWLAFWGRAHIEASYREETARNARSSLDLYCRMLARRYGRKEGAHDPLVEALARRLIATVGGIALQGVLAPDDWSLESLRDLIATEIRVLDKEV</sequence>
<dbReference type="InterPro" id="IPR036271">
    <property type="entry name" value="Tet_transcr_reg_TetR-rel_C_sf"/>
</dbReference>
<dbReference type="Pfam" id="PF00440">
    <property type="entry name" value="TetR_N"/>
    <property type="match status" value="1"/>
</dbReference>
<evidence type="ECO:0000259" key="6">
    <source>
        <dbReference type="PROSITE" id="PS50977"/>
    </source>
</evidence>
<dbReference type="PANTHER" id="PTHR30055:SF234">
    <property type="entry name" value="HTH-TYPE TRANSCRIPTIONAL REGULATOR BETI"/>
    <property type="match status" value="1"/>
</dbReference>
<dbReference type="InterPro" id="IPR050109">
    <property type="entry name" value="HTH-type_TetR-like_transc_reg"/>
</dbReference>
<dbReference type="Proteomes" id="UP000283003">
    <property type="component" value="Unassembled WGS sequence"/>
</dbReference>
<keyword evidence="3 5" id="KW-0238">DNA-binding</keyword>
<dbReference type="PANTHER" id="PTHR30055">
    <property type="entry name" value="HTH-TYPE TRANSCRIPTIONAL REGULATOR RUTR"/>
    <property type="match status" value="1"/>
</dbReference>
<dbReference type="SUPFAM" id="SSF46689">
    <property type="entry name" value="Homeodomain-like"/>
    <property type="match status" value="1"/>
</dbReference>
<proteinExistence type="predicted"/>
<dbReference type="PROSITE" id="PS50977">
    <property type="entry name" value="HTH_TETR_2"/>
    <property type="match status" value="1"/>
</dbReference>
<organism evidence="7 8">
    <name type="scientific">Croceicoccus ponticola</name>
    <dbReference type="NCBI Taxonomy" id="2217664"/>
    <lineage>
        <taxon>Bacteria</taxon>
        <taxon>Pseudomonadati</taxon>
        <taxon>Pseudomonadota</taxon>
        <taxon>Alphaproteobacteria</taxon>
        <taxon>Sphingomonadales</taxon>
        <taxon>Erythrobacteraceae</taxon>
        <taxon>Croceicoccus</taxon>
    </lineage>
</organism>
<evidence type="ECO:0000256" key="5">
    <source>
        <dbReference type="PROSITE-ProRule" id="PRU00335"/>
    </source>
</evidence>
<dbReference type="InterPro" id="IPR009057">
    <property type="entry name" value="Homeodomain-like_sf"/>
</dbReference>
<dbReference type="RefSeq" id="WP_127612961.1">
    <property type="nucleotide sequence ID" value="NZ_RXOL01000004.1"/>
</dbReference>
<feature type="domain" description="HTH tetR-type" evidence="6">
    <location>
        <begin position="8"/>
        <end position="68"/>
    </location>
</feature>